<keyword evidence="1" id="KW-0812">Transmembrane</keyword>
<gene>
    <name evidence="3" type="ORF">CVLEPA_LOCUS12053</name>
</gene>
<keyword evidence="4" id="KW-1185">Reference proteome</keyword>
<evidence type="ECO:0000313" key="3">
    <source>
        <dbReference type="EMBL" id="CAK8681816.1"/>
    </source>
</evidence>
<dbReference type="Proteomes" id="UP001642483">
    <property type="component" value="Unassembled WGS sequence"/>
</dbReference>
<proteinExistence type="predicted"/>
<comment type="caution">
    <text evidence="3">The sequence shown here is derived from an EMBL/GenBank/DDBJ whole genome shotgun (WGS) entry which is preliminary data.</text>
</comment>
<protein>
    <submittedName>
        <fullName evidence="3">Uncharacterized protein</fullName>
    </submittedName>
</protein>
<keyword evidence="1" id="KW-1133">Transmembrane helix</keyword>
<evidence type="ECO:0000256" key="2">
    <source>
        <dbReference type="SAM" id="SignalP"/>
    </source>
</evidence>
<dbReference type="PANTHER" id="PTHR33538">
    <property type="entry name" value="PROTEIN GAMETE EXPRESSED 1"/>
    <property type="match status" value="1"/>
</dbReference>
<dbReference type="InterPro" id="IPR040346">
    <property type="entry name" value="GEX1/Brambleberry"/>
</dbReference>
<dbReference type="EMBL" id="CAWYQH010000090">
    <property type="protein sequence ID" value="CAK8681816.1"/>
    <property type="molecule type" value="Genomic_DNA"/>
</dbReference>
<organism evidence="3 4">
    <name type="scientific">Clavelina lepadiformis</name>
    <name type="common">Light-bulb sea squirt</name>
    <name type="synonym">Ascidia lepadiformis</name>
    <dbReference type="NCBI Taxonomy" id="159417"/>
    <lineage>
        <taxon>Eukaryota</taxon>
        <taxon>Metazoa</taxon>
        <taxon>Chordata</taxon>
        <taxon>Tunicata</taxon>
        <taxon>Ascidiacea</taxon>
        <taxon>Aplousobranchia</taxon>
        <taxon>Clavelinidae</taxon>
        <taxon>Clavelina</taxon>
    </lineage>
</organism>
<keyword evidence="2" id="KW-0732">Signal</keyword>
<evidence type="ECO:0000313" key="4">
    <source>
        <dbReference type="Proteomes" id="UP001642483"/>
    </source>
</evidence>
<feature type="signal peptide" evidence="2">
    <location>
        <begin position="1"/>
        <end position="22"/>
    </location>
</feature>
<dbReference type="PANTHER" id="PTHR33538:SF2">
    <property type="entry name" value="PROTEIN GAMETE EXPRESSED 1"/>
    <property type="match status" value="1"/>
</dbReference>
<reference evidence="3 4" key="1">
    <citation type="submission" date="2024-02" db="EMBL/GenBank/DDBJ databases">
        <authorList>
            <person name="Daric V."/>
            <person name="Darras S."/>
        </authorList>
    </citation>
    <scope>NUCLEOTIDE SEQUENCE [LARGE SCALE GENOMIC DNA]</scope>
</reference>
<accession>A0ABP0FQ93</accession>
<name>A0ABP0FQ93_CLALP</name>
<evidence type="ECO:0000256" key="1">
    <source>
        <dbReference type="SAM" id="Phobius"/>
    </source>
</evidence>
<feature type="transmembrane region" description="Helical" evidence="1">
    <location>
        <begin position="229"/>
        <end position="247"/>
    </location>
</feature>
<sequence>MRLWLSLATAAICLIIIQIKLEVQPDAGSELQLLPLQIQKQTKHMKYVKCWTKALKQLQNGCRNLSDETQRRIAYAFARCHLQSAGREIPECEEDKPMSECTNHKVMKDILFNTYTMFFIHTQQICFHHQSQVWHEATENTISRLADNSAKVASSLGQSLVIALEMVERQNEEMLRNERLLHENMHKSFLDMQRSHEETKNVIREQRALFVEVFGRVAVLQKTVLGEFTSVYTFGFYIGASLLAYILTSTSRTSSARIWLFVLVTVNFFTERAVVNYHLGWSNQKSRSSSSEITITNISVRLSVFSRPIELFAFGNFCRKVSRRQ</sequence>
<feature type="chain" id="PRO_5046295249" evidence="2">
    <location>
        <begin position="23"/>
        <end position="325"/>
    </location>
</feature>
<keyword evidence="1" id="KW-0472">Membrane</keyword>